<name>A0A1M8A3B6_MALS4</name>
<evidence type="ECO:0000313" key="2">
    <source>
        <dbReference type="EMBL" id="SHO76960.1"/>
    </source>
</evidence>
<dbReference type="PANTHER" id="PTHR28221">
    <property type="entry name" value="RNA POLYMERASE I-SPECIFIC TRANSCRIPTION INITIATION FACTOR RRN6"/>
    <property type="match status" value="1"/>
</dbReference>
<dbReference type="AlphaFoldDB" id="A0A1M8A3B6"/>
<accession>A0A1M8A3B6</accession>
<dbReference type="EMBL" id="LT671822">
    <property type="protein sequence ID" value="SHO76960.1"/>
    <property type="molecule type" value="Genomic_DNA"/>
</dbReference>
<sequence length="733" mass="79816">MSVDVPSHVLAEAVLNDEQIELRQADEGHMHTGPTTIVLPGSRGEAWLVCVGGQNRSDLYISTIRRDGPEVECIAAALPALQTTAPILQVARCNADTQILVRTWTTTFVGRVMALAPDDTGPRFVVRVLAHVHTGAAVPTRQVDALATQDSQAHLVDAHGTLRVWDFAAQKPRECMQLPRDESDHIWMLAAKAGPSVWAASCSTLMAVDLRAPKHAVVASTSHSVEALRRAKITSICSPSLSYDAPLVTMATTDVVEYYDTRYPSVPLHTWTHRRGFDRTLSLTSLGTAEHAITCLSSQRNRLRTLYDVRHDKTHLAFSMPSMLHASSLLAHEPVSPAPPCLVDMTALPGWDDWTPAHHGHVLQLEQTMRGALYAQWLGPLPEEGRDDHSPASQVLWSSQAQQNENEACNTHDAGPFGELETTPVDFRTLYKATVLGWLGTDTPDSLGHALPERLAALHEPPTKLVPVPHTLFDRLYRCSQDPDRAGSSLLHTGAAAHSPTLLASEASQGALDRVWDIFPTAHLAPLVDAAAPRAARDMLSWLQRRHSAVPDALAEARMQEAVDVALATTWVPGPSCCEVPEPQNGNWRWDHTSEPQAPETPPLALPAGTELSETAKMLLMEWPLGAPTSTYNYENPYGGLDLAPTYRSTAAAQLHAPSASQPVRQAVIRARRASRPAADERPRASQAREHAVPASQVPSSQDTPMPQTQLEPGRFAQAPRAPARKKKRLGGF</sequence>
<gene>
    <name evidence="2" type="ORF">MSYG_1299</name>
</gene>
<dbReference type="PANTHER" id="PTHR28221:SF2">
    <property type="entry name" value="RNA POLYMERASE I-SPECIFIC TRANSCRIPTION INITIATION FACTOR RRN6"/>
    <property type="match status" value="1"/>
</dbReference>
<protein>
    <submittedName>
        <fullName evidence="2">Uncharacterized protein</fullName>
    </submittedName>
</protein>
<feature type="compositionally biased region" description="Polar residues" evidence="1">
    <location>
        <begin position="697"/>
        <end position="711"/>
    </location>
</feature>
<evidence type="ECO:0000256" key="1">
    <source>
        <dbReference type="SAM" id="MobiDB-lite"/>
    </source>
</evidence>
<reference evidence="3" key="1">
    <citation type="journal article" date="2017" name="Nucleic Acids Res.">
        <title>Proteogenomics produces comprehensive and highly accurate protein-coding gene annotation in a complete genome assembly of Malassezia sympodialis.</title>
        <authorList>
            <person name="Zhu Y."/>
            <person name="Engstroem P.G."/>
            <person name="Tellgren-Roth C."/>
            <person name="Baudo C.D."/>
            <person name="Kennell J.C."/>
            <person name="Sun S."/>
            <person name="Billmyre R.B."/>
            <person name="Schroeder M.S."/>
            <person name="Andersson A."/>
            <person name="Holm T."/>
            <person name="Sigurgeirsson B."/>
            <person name="Wu G."/>
            <person name="Sankaranarayanan S.R."/>
            <person name="Siddharthan R."/>
            <person name="Sanyal K."/>
            <person name="Lundeberg J."/>
            <person name="Nystedt B."/>
            <person name="Boekhout T."/>
            <person name="Dawson T.L. Jr."/>
            <person name="Heitman J."/>
            <person name="Scheynius A."/>
            <person name="Lehtioe J."/>
        </authorList>
    </citation>
    <scope>NUCLEOTIDE SEQUENCE [LARGE SCALE GENOMIC DNA]</scope>
    <source>
        <strain evidence="3">ATCC 42132</strain>
    </source>
</reference>
<proteinExistence type="predicted"/>
<dbReference type="VEuPathDB" id="FungiDB:MSYG_1299"/>
<feature type="region of interest" description="Disordered" evidence="1">
    <location>
        <begin position="655"/>
        <end position="733"/>
    </location>
</feature>
<keyword evidence="3" id="KW-1185">Reference proteome</keyword>
<dbReference type="InterPro" id="IPR019350">
    <property type="entry name" value="RNA_pol_I-sp_TIF_RRN6-like"/>
</dbReference>
<organism evidence="2 3">
    <name type="scientific">Malassezia sympodialis (strain ATCC 42132)</name>
    <name type="common">Atopic eczema-associated yeast</name>
    <dbReference type="NCBI Taxonomy" id="1230383"/>
    <lineage>
        <taxon>Eukaryota</taxon>
        <taxon>Fungi</taxon>
        <taxon>Dikarya</taxon>
        <taxon>Basidiomycota</taxon>
        <taxon>Ustilaginomycotina</taxon>
        <taxon>Malasseziomycetes</taxon>
        <taxon>Malasseziales</taxon>
        <taxon>Malasseziaceae</taxon>
        <taxon>Malassezia</taxon>
    </lineage>
</organism>
<feature type="compositionally biased region" description="Basic residues" evidence="1">
    <location>
        <begin position="723"/>
        <end position="733"/>
    </location>
</feature>
<feature type="compositionally biased region" description="Basic and acidic residues" evidence="1">
    <location>
        <begin position="678"/>
        <end position="692"/>
    </location>
</feature>
<dbReference type="OrthoDB" id="2382881at2759"/>
<dbReference type="Proteomes" id="UP000186303">
    <property type="component" value="Chromosome 2"/>
</dbReference>
<evidence type="ECO:0000313" key="3">
    <source>
        <dbReference type="Proteomes" id="UP000186303"/>
    </source>
</evidence>